<gene>
    <name evidence="3" type="ORF">H6H03_09885</name>
</gene>
<protein>
    <submittedName>
        <fullName evidence="3">DUF305 domain-containing protein</fullName>
    </submittedName>
</protein>
<dbReference type="InterPro" id="IPR012347">
    <property type="entry name" value="Ferritin-like"/>
</dbReference>
<dbReference type="EMBL" id="JACJTU010000007">
    <property type="protein sequence ID" value="MBD2734220.1"/>
    <property type="molecule type" value="Genomic_DNA"/>
</dbReference>
<proteinExistence type="predicted"/>
<keyword evidence="1" id="KW-0812">Transmembrane</keyword>
<dbReference type="Gene3D" id="1.20.1260.10">
    <property type="match status" value="1"/>
</dbReference>
<evidence type="ECO:0000313" key="3">
    <source>
        <dbReference type="EMBL" id="MBD2734220.1"/>
    </source>
</evidence>
<name>A0ABR8K7H8_9NOSO</name>
<evidence type="ECO:0000256" key="1">
    <source>
        <dbReference type="SAM" id="Phobius"/>
    </source>
</evidence>
<evidence type="ECO:0000313" key="4">
    <source>
        <dbReference type="Proteomes" id="UP000637383"/>
    </source>
</evidence>
<keyword evidence="1" id="KW-0472">Membrane</keyword>
<dbReference type="Proteomes" id="UP000637383">
    <property type="component" value="Unassembled WGS sequence"/>
</dbReference>
<dbReference type="Pfam" id="PF03713">
    <property type="entry name" value="DUF305"/>
    <property type="match status" value="1"/>
</dbReference>
<feature type="transmembrane region" description="Helical" evidence="1">
    <location>
        <begin position="6"/>
        <end position="25"/>
    </location>
</feature>
<dbReference type="InterPro" id="IPR005183">
    <property type="entry name" value="DUF305_CopM-like"/>
</dbReference>
<keyword evidence="1" id="KW-1133">Transmembrane helix</keyword>
<dbReference type="RefSeq" id="WP_190954929.1">
    <property type="nucleotide sequence ID" value="NZ_JACJTU010000007.1"/>
</dbReference>
<dbReference type="PANTHER" id="PTHR36933">
    <property type="entry name" value="SLL0788 PROTEIN"/>
    <property type="match status" value="1"/>
</dbReference>
<organism evidence="3 4">
    <name type="scientific">Nostoc paludosum FACHB-159</name>
    <dbReference type="NCBI Taxonomy" id="2692908"/>
    <lineage>
        <taxon>Bacteria</taxon>
        <taxon>Bacillati</taxon>
        <taxon>Cyanobacteriota</taxon>
        <taxon>Cyanophyceae</taxon>
        <taxon>Nostocales</taxon>
        <taxon>Nostocaceae</taxon>
        <taxon>Nostoc</taxon>
    </lineage>
</organism>
<dbReference type="PANTHER" id="PTHR36933:SF1">
    <property type="entry name" value="SLL0788 PROTEIN"/>
    <property type="match status" value="1"/>
</dbReference>
<sequence length="108" mass="11916">MNNKNLIYNLIGLLSISAVGGLLIINKTPAQSPNSQHNIHHPSAQVTPCQQGMMGEVDQHFITIMIPHHQQAVEMANLALTRAKHPEIKKLAQAITIDQCDLNEKMGF</sequence>
<feature type="domain" description="DUF305" evidence="2">
    <location>
        <begin position="58"/>
        <end position="102"/>
    </location>
</feature>
<accession>A0ABR8K7H8</accession>
<reference evidence="3 4" key="1">
    <citation type="journal article" date="2020" name="ISME J.">
        <title>Comparative genomics reveals insights into cyanobacterial evolution and habitat adaptation.</title>
        <authorList>
            <person name="Chen M.Y."/>
            <person name="Teng W.K."/>
            <person name="Zhao L."/>
            <person name="Hu C.X."/>
            <person name="Zhou Y.K."/>
            <person name="Han B.P."/>
            <person name="Song L.R."/>
            <person name="Shu W.S."/>
        </authorList>
    </citation>
    <scope>NUCLEOTIDE SEQUENCE [LARGE SCALE GENOMIC DNA]</scope>
    <source>
        <strain evidence="3 4">FACHB-159</strain>
    </source>
</reference>
<comment type="caution">
    <text evidence="3">The sequence shown here is derived from an EMBL/GenBank/DDBJ whole genome shotgun (WGS) entry which is preliminary data.</text>
</comment>
<evidence type="ECO:0000259" key="2">
    <source>
        <dbReference type="Pfam" id="PF03713"/>
    </source>
</evidence>
<keyword evidence="4" id="KW-1185">Reference proteome</keyword>